<organism evidence="1 2">
    <name type="scientific">Dibothriocephalus latus</name>
    <name type="common">Fish tapeworm</name>
    <name type="synonym">Diphyllobothrium latum</name>
    <dbReference type="NCBI Taxonomy" id="60516"/>
    <lineage>
        <taxon>Eukaryota</taxon>
        <taxon>Metazoa</taxon>
        <taxon>Spiralia</taxon>
        <taxon>Lophotrochozoa</taxon>
        <taxon>Platyhelminthes</taxon>
        <taxon>Cestoda</taxon>
        <taxon>Eucestoda</taxon>
        <taxon>Diphyllobothriidea</taxon>
        <taxon>Diphyllobothriidae</taxon>
        <taxon>Dibothriocephalus</taxon>
    </lineage>
</organism>
<dbReference type="OrthoDB" id="5572587at2759"/>
<name>A0A3P7PN05_DIBLA</name>
<gene>
    <name evidence="1" type="ORF">DILT_LOCUS13462</name>
</gene>
<proteinExistence type="predicted"/>
<protein>
    <submittedName>
        <fullName evidence="1">Uncharacterized protein</fullName>
    </submittedName>
</protein>
<dbReference type="SUPFAM" id="SSF48350">
    <property type="entry name" value="GTPase activation domain, GAP"/>
    <property type="match status" value="1"/>
</dbReference>
<evidence type="ECO:0000313" key="2">
    <source>
        <dbReference type="Proteomes" id="UP000281553"/>
    </source>
</evidence>
<dbReference type="Gene3D" id="1.10.506.10">
    <property type="entry name" value="GTPase Activation - p120gap, domain 1"/>
    <property type="match status" value="2"/>
</dbReference>
<accession>A0A3P7PN05</accession>
<dbReference type="Proteomes" id="UP000281553">
    <property type="component" value="Unassembled WGS sequence"/>
</dbReference>
<evidence type="ECO:0000313" key="1">
    <source>
        <dbReference type="EMBL" id="VDN19656.1"/>
    </source>
</evidence>
<reference evidence="1 2" key="1">
    <citation type="submission" date="2018-11" db="EMBL/GenBank/DDBJ databases">
        <authorList>
            <consortium name="Pathogen Informatics"/>
        </authorList>
    </citation>
    <scope>NUCLEOTIDE SEQUENCE [LARGE SCALE GENOMIC DNA]</scope>
</reference>
<sequence>MANFSHFEAKENYMRFMNDFVLAMTDEMRGFLRAVSTTGGGTDVDRDIWIKRTTATYNCHGCIDLGYELTMMHKSCRPSWKTIRMLVLILIYKRTIHQEYEIKY</sequence>
<dbReference type="EMBL" id="UYRU01070364">
    <property type="protein sequence ID" value="VDN19656.1"/>
    <property type="molecule type" value="Genomic_DNA"/>
</dbReference>
<dbReference type="AlphaFoldDB" id="A0A3P7PN05"/>
<keyword evidence="2" id="KW-1185">Reference proteome</keyword>
<dbReference type="InterPro" id="IPR008936">
    <property type="entry name" value="Rho_GTPase_activation_prot"/>
</dbReference>